<name>A0AAV5HFL0_9ROSI</name>
<sequence length="39" mass="4523">MISFWKRNWISYGNTFTEIGSNPKSSCKLDLELAQKLES</sequence>
<dbReference type="Proteomes" id="UP001054252">
    <property type="component" value="Unassembled WGS sequence"/>
</dbReference>
<protein>
    <submittedName>
        <fullName evidence="1">Uncharacterized protein</fullName>
    </submittedName>
</protein>
<evidence type="ECO:0000313" key="2">
    <source>
        <dbReference type="Proteomes" id="UP001054252"/>
    </source>
</evidence>
<accession>A0AAV5HFL0</accession>
<keyword evidence="2" id="KW-1185">Reference proteome</keyword>
<dbReference type="EMBL" id="BPVZ01000002">
    <property type="protein sequence ID" value="GKU87593.1"/>
    <property type="molecule type" value="Genomic_DNA"/>
</dbReference>
<comment type="caution">
    <text evidence="1">The sequence shown here is derived from an EMBL/GenBank/DDBJ whole genome shotgun (WGS) entry which is preliminary data.</text>
</comment>
<organism evidence="1 2">
    <name type="scientific">Rubroshorea leprosula</name>
    <dbReference type="NCBI Taxonomy" id="152421"/>
    <lineage>
        <taxon>Eukaryota</taxon>
        <taxon>Viridiplantae</taxon>
        <taxon>Streptophyta</taxon>
        <taxon>Embryophyta</taxon>
        <taxon>Tracheophyta</taxon>
        <taxon>Spermatophyta</taxon>
        <taxon>Magnoliopsida</taxon>
        <taxon>eudicotyledons</taxon>
        <taxon>Gunneridae</taxon>
        <taxon>Pentapetalae</taxon>
        <taxon>rosids</taxon>
        <taxon>malvids</taxon>
        <taxon>Malvales</taxon>
        <taxon>Dipterocarpaceae</taxon>
        <taxon>Rubroshorea</taxon>
    </lineage>
</organism>
<reference evidence="1 2" key="1">
    <citation type="journal article" date="2021" name="Commun. Biol.">
        <title>The genome of Shorea leprosula (Dipterocarpaceae) highlights the ecological relevance of drought in aseasonal tropical rainforests.</title>
        <authorList>
            <person name="Ng K.K.S."/>
            <person name="Kobayashi M.J."/>
            <person name="Fawcett J.A."/>
            <person name="Hatakeyama M."/>
            <person name="Paape T."/>
            <person name="Ng C.H."/>
            <person name="Ang C.C."/>
            <person name="Tnah L.H."/>
            <person name="Lee C.T."/>
            <person name="Nishiyama T."/>
            <person name="Sese J."/>
            <person name="O'Brien M.J."/>
            <person name="Copetti D."/>
            <person name="Mohd Noor M.I."/>
            <person name="Ong R.C."/>
            <person name="Putra M."/>
            <person name="Sireger I.Z."/>
            <person name="Indrioko S."/>
            <person name="Kosugi Y."/>
            <person name="Izuno A."/>
            <person name="Isagi Y."/>
            <person name="Lee S.L."/>
            <person name="Shimizu K.K."/>
        </authorList>
    </citation>
    <scope>NUCLEOTIDE SEQUENCE [LARGE SCALE GENOMIC DNA]</scope>
    <source>
        <strain evidence="1">214</strain>
    </source>
</reference>
<evidence type="ECO:0000313" key="1">
    <source>
        <dbReference type="EMBL" id="GKU87593.1"/>
    </source>
</evidence>
<proteinExistence type="predicted"/>
<gene>
    <name evidence="1" type="ORF">SLEP1_g1968</name>
</gene>
<dbReference type="AlphaFoldDB" id="A0AAV5HFL0"/>